<dbReference type="EMBL" id="KN847498">
    <property type="protein sequence ID" value="KIW11880.1"/>
    <property type="molecule type" value="Genomic_DNA"/>
</dbReference>
<feature type="compositionally biased region" description="Polar residues" evidence="2">
    <location>
        <begin position="80"/>
        <end position="104"/>
    </location>
</feature>
<feature type="coiled-coil region" evidence="1">
    <location>
        <begin position="167"/>
        <end position="198"/>
    </location>
</feature>
<proteinExistence type="predicted"/>
<dbReference type="AlphaFoldDB" id="A0A0D2AZK3"/>
<evidence type="ECO:0000313" key="3">
    <source>
        <dbReference type="EMBL" id="KIW11880.1"/>
    </source>
</evidence>
<dbReference type="VEuPathDB" id="FungiDB:PV08_09153"/>
<gene>
    <name evidence="3" type="ORF">PV08_09153</name>
</gene>
<dbReference type="GeneID" id="27336236"/>
<reference evidence="3 4" key="1">
    <citation type="submission" date="2015-01" db="EMBL/GenBank/DDBJ databases">
        <title>The Genome Sequence of Exophiala spinifera CBS89968.</title>
        <authorList>
            <consortium name="The Broad Institute Genomics Platform"/>
            <person name="Cuomo C."/>
            <person name="de Hoog S."/>
            <person name="Gorbushina A."/>
            <person name="Stielow B."/>
            <person name="Teixiera M."/>
            <person name="Abouelleil A."/>
            <person name="Chapman S.B."/>
            <person name="Priest M."/>
            <person name="Young S.K."/>
            <person name="Wortman J."/>
            <person name="Nusbaum C."/>
            <person name="Birren B."/>
        </authorList>
    </citation>
    <scope>NUCLEOTIDE SEQUENCE [LARGE SCALE GENOMIC DNA]</scope>
    <source>
        <strain evidence="3 4">CBS 89968</strain>
    </source>
</reference>
<evidence type="ECO:0000256" key="2">
    <source>
        <dbReference type="SAM" id="MobiDB-lite"/>
    </source>
</evidence>
<feature type="region of interest" description="Disordered" evidence="2">
    <location>
        <begin position="357"/>
        <end position="400"/>
    </location>
</feature>
<sequence length="400" mass="44290">MKRSGSVFKLNPNDEFEEVTPGPGLKDSLTMHEQYPSVAEISGVNPDIMTSRPTPTMSPPLLPVTGSSKESASKTATTSRPSHTPSGQDRDTSVTSDTSPPQDLNSDHNEEAPETTTSCVAEEVSSRDSKAPMRPEERGTAPHLPRASMVISTERSPLRPSSIQARLDQFKRKEVALAQKLQEAKQQMQKSCDRADQLYTAEKVEVALHNKQRIAVEVARKKSKEARSFLDEQKEILAQTHNQIKHIRKKITDVEGSVVSYKTHLSDVEKEIRSLDQAQQLATRQADILELKTPEVDALVRAARSDTTFLGHLRRVEEGTATVTMCRDIKSRIFDVLTCVKQDELDALVKTILGTQKEQEETARREIDKAKEERGHGNATGKRAAGKPPLGEPAAVRPKH</sequence>
<evidence type="ECO:0000313" key="4">
    <source>
        <dbReference type="Proteomes" id="UP000053328"/>
    </source>
</evidence>
<protein>
    <submittedName>
        <fullName evidence="3">Uncharacterized protein</fullName>
    </submittedName>
</protein>
<organism evidence="3 4">
    <name type="scientific">Exophiala spinifera</name>
    <dbReference type="NCBI Taxonomy" id="91928"/>
    <lineage>
        <taxon>Eukaryota</taxon>
        <taxon>Fungi</taxon>
        <taxon>Dikarya</taxon>
        <taxon>Ascomycota</taxon>
        <taxon>Pezizomycotina</taxon>
        <taxon>Eurotiomycetes</taxon>
        <taxon>Chaetothyriomycetidae</taxon>
        <taxon>Chaetothyriales</taxon>
        <taxon>Herpotrichiellaceae</taxon>
        <taxon>Exophiala</taxon>
    </lineage>
</organism>
<feature type="compositionally biased region" description="Low complexity" evidence="2">
    <location>
        <begin position="63"/>
        <end position="79"/>
    </location>
</feature>
<evidence type="ECO:0000256" key="1">
    <source>
        <dbReference type="SAM" id="Coils"/>
    </source>
</evidence>
<feature type="compositionally biased region" description="Basic and acidic residues" evidence="2">
    <location>
        <begin position="357"/>
        <end position="376"/>
    </location>
</feature>
<feature type="compositionally biased region" description="Polar residues" evidence="2">
    <location>
        <begin position="150"/>
        <end position="160"/>
    </location>
</feature>
<dbReference type="HOGENOM" id="CLU_688939_0_0_1"/>
<name>A0A0D2AZK3_9EURO</name>
<dbReference type="Proteomes" id="UP000053328">
    <property type="component" value="Unassembled WGS sequence"/>
</dbReference>
<keyword evidence="4" id="KW-1185">Reference proteome</keyword>
<dbReference type="OrthoDB" id="4161297at2759"/>
<feature type="region of interest" description="Disordered" evidence="2">
    <location>
        <begin position="1"/>
        <end position="160"/>
    </location>
</feature>
<accession>A0A0D2AZK3</accession>
<dbReference type="RefSeq" id="XP_016232096.1">
    <property type="nucleotide sequence ID" value="XM_016383473.1"/>
</dbReference>
<feature type="compositionally biased region" description="Basic and acidic residues" evidence="2">
    <location>
        <begin position="124"/>
        <end position="140"/>
    </location>
</feature>
<keyword evidence="1" id="KW-0175">Coiled coil</keyword>
<feature type="coiled-coil region" evidence="1">
    <location>
        <begin position="230"/>
        <end position="285"/>
    </location>
</feature>